<dbReference type="EMBL" id="CP080429">
    <property type="protein sequence ID" value="QYJ68372.1"/>
    <property type="molecule type" value="Genomic_DNA"/>
</dbReference>
<accession>A0ABX8V799</accession>
<name>A0ABX8V799_9FLAO</name>
<gene>
    <name evidence="2" type="ORF">K1I41_00350</name>
</gene>
<dbReference type="RefSeq" id="WP_220640713.1">
    <property type="nucleotide sequence ID" value="NZ_CP080429.1"/>
</dbReference>
<feature type="domain" description="N-acetyltransferase" evidence="1">
    <location>
        <begin position="7"/>
        <end position="171"/>
    </location>
</feature>
<keyword evidence="3" id="KW-1185">Reference proteome</keyword>
<dbReference type="SUPFAM" id="SSF55729">
    <property type="entry name" value="Acyl-CoA N-acyltransferases (Nat)"/>
    <property type="match status" value="1"/>
</dbReference>
<protein>
    <submittedName>
        <fullName evidence="2">GNAT family N-acetyltransferase</fullName>
    </submittedName>
</protein>
<dbReference type="Proteomes" id="UP000825381">
    <property type="component" value="Chromosome"/>
</dbReference>
<dbReference type="Gene3D" id="3.40.630.30">
    <property type="match status" value="1"/>
</dbReference>
<proteinExistence type="predicted"/>
<dbReference type="PROSITE" id="PS51186">
    <property type="entry name" value="GNAT"/>
    <property type="match status" value="1"/>
</dbReference>
<evidence type="ECO:0000313" key="2">
    <source>
        <dbReference type="EMBL" id="QYJ68372.1"/>
    </source>
</evidence>
<dbReference type="PANTHER" id="PTHR43792">
    <property type="entry name" value="GNAT FAMILY, PUTATIVE (AFU_ORTHOLOGUE AFUA_3G00765)-RELATED-RELATED"/>
    <property type="match status" value="1"/>
</dbReference>
<evidence type="ECO:0000313" key="3">
    <source>
        <dbReference type="Proteomes" id="UP000825381"/>
    </source>
</evidence>
<dbReference type="Pfam" id="PF13302">
    <property type="entry name" value="Acetyltransf_3"/>
    <property type="match status" value="1"/>
</dbReference>
<organism evidence="2 3">
    <name type="scientific">Flavobacterium litorale</name>
    <dbReference type="NCBI Taxonomy" id="2856519"/>
    <lineage>
        <taxon>Bacteria</taxon>
        <taxon>Pseudomonadati</taxon>
        <taxon>Bacteroidota</taxon>
        <taxon>Flavobacteriia</taxon>
        <taxon>Flavobacteriales</taxon>
        <taxon>Flavobacteriaceae</taxon>
        <taxon>Flavobacterium</taxon>
    </lineage>
</organism>
<dbReference type="PANTHER" id="PTHR43792:SF16">
    <property type="entry name" value="N-ACETYLTRANSFERASE DOMAIN-CONTAINING PROTEIN"/>
    <property type="match status" value="1"/>
</dbReference>
<evidence type="ECO:0000259" key="1">
    <source>
        <dbReference type="PROSITE" id="PS51186"/>
    </source>
</evidence>
<sequence length="173" mass="20014">MLQSERLYYREILPTDDKAMFALDSDPEVHRYLGNNPVTTIEQSREYIKNIRQQYQDNGIGRMAVFIKVTDEFIGWAGLKLEHNVNGYAQFYDVGYRFIKKFWGNGYATESALFFVDYGFNELKLDKIVGCAMVAHSASRRALEKAGLQFIENFDYGDGEICAWYEIVNPNSK</sequence>
<dbReference type="InterPro" id="IPR051531">
    <property type="entry name" value="N-acetyltransferase"/>
</dbReference>
<dbReference type="InterPro" id="IPR000182">
    <property type="entry name" value="GNAT_dom"/>
</dbReference>
<dbReference type="InterPro" id="IPR016181">
    <property type="entry name" value="Acyl_CoA_acyltransferase"/>
</dbReference>
<reference evidence="2 3" key="1">
    <citation type="submission" date="2021-07" db="EMBL/GenBank/DDBJ databases">
        <title>Flavobacterium WSW3-B6 sp.nov, isolated from seaweed.</title>
        <authorList>
            <person name="Muhammad N."/>
            <person name="Ho H."/>
            <person name="Lee Y.-J."/>
            <person name="Nguyen T."/>
            <person name="Ho J."/>
            <person name="Kim S.-G."/>
        </authorList>
    </citation>
    <scope>NUCLEOTIDE SEQUENCE [LARGE SCALE GENOMIC DNA]</scope>
    <source>
        <strain evidence="2 3">WSW3-B6</strain>
    </source>
</reference>